<organism evidence="10 11">
    <name type="scientific">Inquilinus ginsengisoli</name>
    <dbReference type="NCBI Taxonomy" id="363840"/>
    <lineage>
        <taxon>Bacteria</taxon>
        <taxon>Pseudomonadati</taxon>
        <taxon>Pseudomonadota</taxon>
        <taxon>Alphaproteobacteria</taxon>
        <taxon>Rhodospirillales</taxon>
        <taxon>Rhodospirillaceae</taxon>
        <taxon>Inquilinus</taxon>
    </lineage>
</organism>
<comment type="similarity">
    <text evidence="2 8">Belongs to the metallo-dependent hydrolases superfamily. ATZ/TRZ family.</text>
</comment>
<evidence type="ECO:0000313" key="11">
    <source>
        <dbReference type="Proteomes" id="UP001262410"/>
    </source>
</evidence>
<dbReference type="InterPro" id="IPR051607">
    <property type="entry name" value="Metallo-dep_hydrolases"/>
</dbReference>
<reference evidence="10 11" key="1">
    <citation type="submission" date="2023-07" db="EMBL/GenBank/DDBJ databases">
        <title>Sorghum-associated microbial communities from plants grown in Nebraska, USA.</title>
        <authorList>
            <person name="Schachtman D."/>
        </authorList>
    </citation>
    <scope>NUCLEOTIDE SEQUENCE [LARGE SCALE GENOMIC DNA]</scope>
    <source>
        <strain evidence="10 11">584</strain>
    </source>
</reference>
<keyword evidence="5 8" id="KW-0378">Hydrolase</keyword>
<dbReference type="Gene3D" id="2.30.40.10">
    <property type="entry name" value="Urease, subunit C, domain 1"/>
    <property type="match status" value="1"/>
</dbReference>
<sequence length="447" mass="48863">MIPPALAVLRGRILSFLAAPKGPGDAASYRYFPDGVVVSEAGRITRVGPAAEVLPTLPAGTAVDHYPDDLILPGFIDAHLHFPQTQVIASYGAQLLEWLQKYTFIAEQRYGDPVYAERQAAWFLRELLANGTTTAAVYGSVHPQSAEAFFAESERLGTAMIAGKVMMDRNAPPGLLDTAQSSYDDSKRLLQRWHGNGRQRYAITPRFAITSTEAQLEAAGALAREFPDAYVQTHIAENLQEIEAVRSLFPDSRDYLDVYDRYGLLGPKTLFGHCIHLEERERQRMAETGSVAVFCPTSNLFIGSGLFPMKDLARRDPPARIAVATDVGGGTSYSMLRTLGEGYKVQQLQGANVSALEAFHLLTAGNAEVLGLADEIGTIAPGRHADLVVLDARATSAMAHRMEAVDADLEEELFILMTLGDDRSIKATYIQGRRMHEREGTRSRSPA</sequence>
<evidence type="ECO:0000256" key="6">
    <source>
        <dbReference type="ARBA" id="ARBA00022833"/>
    </source>
</evidence>
<evidence type="ECO:0000256" key="1">
    <source>
        <dbReference type="ARBA" id="ARBA00004984"/>
    </source>
</evidence>
<dbReference type="InterPro" id="IPR006680">
    <property type="entry name" value="Amidohydro-rel"/>
</dbReference>
<dbReference type="GO" id="GO:0008892">
    <property type="term" value="F:guanine deaminase activity"/>
    <property type="evidence" value="ECO:0007669"/>
    <property type="project" value="UniProtKB-EC"/>
</dbReference>
<comment type="caution">
    <text evidence="10">The sequence shown here is derived from an EMBL/GenBank/DDBJ whole genome shotgun (WGS) entry which is preliminary data.</text>
</comment>
<dbReference type="PANTHER" id="PTHR11271:SF6">
    <property type="entry name" value="GUANINE DEAMINASE"/>
    <property type="match status" value="1"/>
</dbReference>
<dbReference type="EC" id="3.5.4.3" evidence="3 7"/>
<dbReference type="Proteomes" id="UP001262410">
    <property type="component" value="Unassembled WGS sequence"/>
</dbReference>
<proteinExistence type="inferred from homology"/>
<evidence type="ECO:0000256" key="7">
    <source>
        <dbReference type="NCBIfam" id="TIGR02967"/>
    </source>
</evidence>
<keyword evidence="11" id="KW-1185">Reference proteome</keyword>
<evidence type="ECO:0000313" key="10">
    <source>
        <dbReference type="EMBL" id="MDR6289413.1"/>
    </source>
</evidence>
<dbReference type="InterPro" id="IPR011059">
    <property type="entry name" value="Metal-dep_hydrolase_composite"/>
</dbReference>
<evidence type="ECO:0000256" key="5">
    <source>
        <dbReference type="ARBA" id="ARBA00022801"/>
    </source>
</evidence>
<dbReference type="SUPFAM" id="SSF51338">
    <property type="entry name" value="Composite domain of metallo-dependent hydrolases"/>
    <property type="match status" value="2"/>
</dbReference>
<dbReference type="InterPro" id="IPR014311">
    <property type="entry name" value="Guanine_deaminase"/>
</dbReference>
<dbReference type="InterPro" id="IPR032466">
    <property type="entry name" value="Metal_Hydrolase"/>
</dbReference>
<evidence type="ECO:0000256" key="8">
    <source>
        <dbReference type="RuleBase" id="RU366009"/>
    </source>
</evidence>
<dbReference type="PANTHER" id="PTHR11271">
    <property type="entry name" value="GUANINE DEAMINASE"/>
    <property type="match status" value="1"/>
</dbReference>
<dbReference type="CDD" id="cd01303">
    <property type="entry name" value="GDEase"/>
    <property type="match status" value="1"/>
</dbReference>
<name>A0ABU1JLB7_9PROT</name>
<evidence type="ECO:0000256" key="2">
    <source>
        <dbReference type="ARBA" id="ARBA00006745"/>
    </source>
</evidence>
<dbReference type="NCBIfam" id="NF006679">
    <property type="entry name" value="PRK09228.1"/>
    <property type="match status" value="1"/>
</dbReference>
<keyword evidence="6 8" id="KW-0862">Zinc</keyword>
<comment type="pathway">
    <text evidence="1 8">Purine metabolism; guanine degradation; xanthine from guanine: step 1/1.</text>
</comment>
<protein>
    <recommendedName>
        <fullName evidence="3 7">Guanine deaminase</fullName>
        <shortName evidence="8">Guanase</shortName>
        <ecNumber evidence="3 7">3.5.4.3</ecNumber>
    </recommendedName>
    <alternativeName>
        <fullName evidence="8">Guanine aminohydrolase</fullName>
    </alternativeName>
</protein>
<dbReference type="NCBIfam" id="TIGR02967">
    <property type="entry name" value="guan_deamin"/>
    <property type="match status" value="1"/>
</dbReference>
<dbReference type="SUPFAM" id="SSF51556">
    <property type="entry name" value="Metallo-dependent hydrolases"/>
    <property type="match status" value="1"/>
</dbReference>
<keyword evidence="4 8" id="KW-0479">Metal-binding</keyword>
<accession>A0ABU1JLB7</accession>
<dbReference type="Gene3D" id="3.20.20.140">
    <property type="entry name" value="Metal-dependent hydrolases"/>
    <property type="match status" value="1"/>
</dbReference>
<dbReference type="Pfam" id="PF01979">
    <property type="entry name" value="Amidohydro_1"/>
    <property type="match status" value="1"/>
</dbReference>
<comment type="function">
    <text evidence="8">Catalyzes the hydrolytic deamination of guanine, producing xanthine and ammonia.</text>
</comment>
<feature type="domain" description="Amidohydrolase-related" evidence="9">
    <location>
        <begin position="71"/>
        <end position="434"/>
    </location>
</feature>
<dbReference type="EMBL" id="JAVDPW010000003">
    <property type="protein sequence ID" value="MDR6289413.1"/>
    <property type="molecule type" value="Genomic_DNA"/>
</dbReference>
<dbReference type="RefSeq" id="WP_309793704.1">
    <property type="nucleotide sequence ID" value="NZ_JAVDPW010000003.1"/>
</dbReference>
<comment type="cofactor">
    <cofactor evidence="8">
        <name>Zn(2+)</name>
        <dbReference type="ChEBI" id="CHEBI:29105"/>
    </cofactor>
    <text evidence="8">Binds 1 zinc ion per subunit.</text>
</comment>
<gene>
    <name evidence="10" type="ORF">E9232_001928</name>
</gene>
<evidence type="ECO:0000256" key="4">
    <source>
        <dbReference type="ARBA" id="ARBA00022723"/>
    </source>
</evidence>
<evidence type="ECO:0000259" key="9">
    <source>
        <dbReference type="Pfam" id="PF01979"/>
    </source>
</evidence>
<evidence type="ECO:0000256" key="3">
    <source>
        <dbReference type="ARBA" id="ARBA00012781"/>
    </source>
</evidence>
<comment type="catalytic activity">
    <reaction evidence="8">
        <text>guanine + H2O + H(+) = xanthine + NH4(+)</text>
        <dbReference type="Rhea" id="RHEA:14665"/>
        <dbReference type="ChEBI" id="CHEBI:15377"/>
        <dbReference type="ChEBI" id="CHEBI:15378"/>
        <dbReference type="ChEBI" id="CHEBI:16235"/>
        <dbReference type="ChEBI" id="CHEBI:17712"/>
        <dbReference type="ChEBI" id="CHEBI:28938"/>
        <dbReference type="EC" id="3.5.4.3"/>
    </reaction>
</comment>